<comment type="caution">
    <text evidence="2">The sequence shown here is derived from an EMBL/GenBank/DDBJ whole genome shotgun (WGS) entry which is preliminary data.</text>
</comment>
<dbReference type="PANTHER" id="PTHR23257">
    <property type="entry name" value="SERINE-THREONINE PROTEIN KINASE"/>
    <property type="match status" value="1"/>
</dbReference>
<dbReference type="InterPro" id="IPR050167">
    <property type="entry name" value="Ser_Thr_protein_kinase"/>
</dbReference>
<dbReference type="Gene3D" id="1.10.510.10">
    <property type="entry name" value="Transferase(Phosphotransferase) domain 1"/>
    <property type="match status" value="1"/>
</dbReference>
<evidence type="ECO:0000259" key="1">
    <source>
        <dbReference type="PROSITE" id="PS50011"/>
    </source>
</evidence>
<dbReference type="Pfam" id="PF00069">
    <property type="entry name" value="Pkinase"/>
    <property type="match status" value="1"/>
</dbReference>
<feature type="domain" description="Protein kinase" evidence="1">
    <location>
        <begin position="1"/>
        <end position="78"/>
    </location>
</feature>
<dbReference type="EMBL" id="JAPFFF010000038">
    <property type="protein sequence ID" value="KAK8842415.1"/>
    <property type="molecule type" value="Genomic_DNA"/>
</dbReference>
<sequence length="78" mass="9068">MHIYLPNGSLIELLDKEKNSLADMNWTPTKKYISLIGIAATMRCLHENNIIHRDLKPQNILIDADYYPRVCDVAYQIH</sequence>
<dbReference type="InterPro" id="IPR008271">
    <property type="entry name" value="Ser/Thr_kinase_AS"/>
</dbReference>
<reference evidence="2 3" key="1">
    <citation type="submission" date="2024-04" db="EMBL/GenBank/DDBJ databases">
        <title>Tritrichomonas musculus Genome.</title>
        <authorList>
            <person name="Alves-Ferreira E."/>
            <person name="Grigg M."/>
            <person name="Lorenzi H."/>
            <person name="Galac M."/>
        </authorList>
    </citation>
    <scope>NUCLEOTIDE SEQUENCE [LARGE SCALE GENOMIC DNA]</scope>
    <source>
        <strain evidence="2 3">EAF2021</strain>
    </source>
</reference>
<name>A0ABR2H880_9EUKA</name>
<organism evidence="2 3">
    <name type="scientific">Tritrichomonas musculus</name>
    <dbReference type="NCBI Taxonomy" id="1915356"/>
    <lineage>
        <taxon>Eukaryota</taxon>
        <taxon>Metamonada</taxon>
        <taxon>Parabasalia</taxon>
        <taxon>Tritrichomonadida</taxon>
        <taxon>Tritrichomonadidae</taxon>
        <taxon>Tritrichomonas</taxon>
    </lineage>
</organism>
<dbReference type="Proteomes" id="UP001470230">
    <property type="component" value="Unassembled WGS sequence"/>
</dbReference>
<keyword evidence="3" id="KW-1185">Reference proteome</keyword>
<dbReference type="PROSITE" id="PS50011">
    <property type="entry name" value="PROTEIN_KINASE_DOM"/>
    <property type="match status" value="1"/>
</dbReference>
<protein>
    <recommendedName>
        <fullName evidence="1">Protein kinase domain-containing protein</fullName>
    </recommendedName>
</protein>
<proteinExistence type="predicted"/>
<accession>A0ABR2H880</accession>
<dbReference type="InterPro" id="IPR000719">
    <property type="entry name" value="Prot_kinase_dom"/>
</dbReference>
<dbReference type="InterPro" id="IPR011009">
    <property type="entry name" value="Kinase-like_dom_sf"/>
</dbReference>
<gene>
    <name evidence="2" type="ORF">M9Y10_025998</name>
</gene>
<dbReference type="PANTHER" id="PTHR23257:SF958">
    <property type="entry name" value="SERINE_THREONINE-PROTEIN KINASE WNK4"/>
    <property type="match status" value="1"/>
</dbReference>
<dbReference type="PROSITE" id="PS00108">
    <property type="entry name" value="PROTEIN_KINASE_ST"/>
    <property type="match status" value="1"/>
</dbReference>
<dbReference type="SUPFAM" id="SSF56112">
    <property type="entry name" value="Protein kinase-like (PK-like)"/>
    <property type="match status" value="1"/>
</dbReference>
<evidence type="ECO:0000313" key="2">
    <source>
        <dbReference type="EMBL" id="KAK8842415.1"/>
    </source>
</evidence>
<evidence type="ECO:0000313" key="3">
    <source>
        <dbReference type="Proteomes" id="UP001470230"/>
    </source>
</evidence>